<dbReference type="Pfam" id="PF13622">
    <property type="entry name" value="4HBT_3"/>
    <property type="match status" value="1"/>
</dbReference>
<dbReference type="InterPro" id="IPR029069">
    <property type="entry name" value="HotDog_dom_sf"/>
</dbReference>
<sequence length="190" mass="21195">MSTISFHTPIESQCVSSNNDSNSKKNNTKENLIIPVSISTLFANKLGLRNLLLHSSSIDGLHQNSDEKTRWWIIPPSFLTDWFHNRHGTLHGGFALALLITFCKLHVGLLYGEDSDVIKKASVQYLRPVNISSPLAVRTCLENVDKNKVRATVELYTQEKQSKKFVLGASSMLCRAFITIARGSSVQSHL</sequence>
<dbReference type="CDD" id="cd03440">
    <property type="entry name" value="hot_dog"/>
    <property type="match status" value="1"/>
</dbReference>
<feature type="domain" description="Acyl-CoA thioesterase-like N-terminal HotDog" evidence="1">
    <location>
        <begin position="81"/>
        <end position="155"/>
    </location>
</feature>
<dbReference type="AlphaFoldDB" id="A0A1X0NWT2"/>
<keyword evidence="3" id="KW-1185">Reference proteome</keyword>
<dbReference type="SUPFAM" id="SSF54637">
    <property type="entry name" value="Thioesterase/thiol ester dehydrase-isomerase"/>
    <property type="match status" value="1"/>
</dbReference>
<dbReference type="RefSeq" id="XP_028883208.1">
    <property type="nucleotide sequence ID" value="XM_029025362.1"/>
</dbReference>
<gene>
    <name evidence="2" type="ORF">TM35_000131460</name>
</gene>
<dbReference type="OrthoDB" id="10433318at2759"/>
<proteinExistence type="predicted"/>
<dbReference type="Proteomes" id="UP000192257">
    <property type="component" value="Unassembled WGS sequence"/>
</dbReference>
<dbReference type="Gene3D" id="3.10.129.10">
    <property type="entry name" value="Hotdog Thioesterase"/>
    <property type="match status" value="1"/>
</dbReference>
<comment type="caution">
    <text evidence="2">The sequence shown here is derived from an EMBL/GenBank/DDBJ whole genome shotgun (WGS) entry which is preliminary data.</text>
</comment>
<dbReference type="VEuPathDB" id="TriTrypDB:TM35_000131460"/>
<evidence type="ECO:0000313" key="3">
    <source>
        <dbReference type="Proteomes" id="UP000192257"/>
    </source>
</evidence>
<dbReference type="GeneID" id="39985142"/>
<organism evidence="2 3">
    <name type="scientific">Trypanosoma theileri</name>
    <dbReference type="NCBI Taxonomy" id="67003"/>
    <lineage>
        <taxon>Eukaryota</taxon>
        <taxon>Discoba</taxon>
        <taxon>Euglenozoa</taxon>
        <taxon>Kinetoplastea</taxon>
        <taxon>Metakinetoplastina</taxon>
        <taxon>Trypanosomatida</taxon>
        <taxon>Trypanosomatidae</taxon>
        <taxon>Trypanosoma</taxon>
    </lineage>
</organism>
<protein>
    <recommendedName>
        <fullName evidence="1">Acyl-CoA thioesterase-like N-terminal HotDog domain-containing protein</fullName>
    </recommendedName>
</protein>
<evidence type="ECO:0000259" key="1">
    <source>
        <dbReference type="Pfam" id="PF13622"/>
    </source>
</evidence>
<reference evidence="2 3" key="1">
    <citation type="submission" date="2017-03" db="EMBL/GenBank/DDBJ databases">
        <title>An alternative strategy for trypanosome survival in the mammalian bloodstream revealed through genome and transcriptome analysis of the ubiquitous bovine parasite Trypanosoma (Megatrypanum) theileri.</title>
        <authorList>
            <person name="Kelly S."/>
            <person name="Ivens A."/>
            <person name="Mott A."/>
            <person name="O'Neill E."/>
            <person name="Emms D."/>
            <person name="Macleod O."/>
            <person name="Voorheis P."/>
            <person name="Matthews J."/>
            <person name="Matthews K."/>
            <person name="Carrington M."/>
        </authorList>
    </citation>
    <scope>NUCLEOTIDE SEQUENCE [LARGE SCALE GENOMIC DNA]</scope>
    <source>
        <strain evidence="2">Edinburgh</strain>
    </source>
</reference>
<evidence type="ECO:0000313" key="2">
    <source>
        <dbReference type="EMBL" id="ORC89142.1"/>
    </source>
</evidence>
<accession>A0A1X0NWT2</accession>
<dbReference type="InterPro" id="IPR049449">
    <property type="entry name" value="TesB_ACOT8-like_N"/>
</dbReference>
<name>A0A1X0NWT2_9TRYP</name>
<dbReference type="EMBL" id="NBCO01000013">
    <property type="protein sequence ID" value="ORC89142.1"/>
    <property type="molecule type" value="Genomic_DNA"/>
</dbReference>